<protein>
    <recommendedName>
        <fullName evidence="3">F-box domain-containing protein</fullName>
    </recommendedName>
</protein>
<organism evidence="1 2">
    <name type="scientific">Dothistroma septosporum (strain NZE10 / CBS 128990)</name>
    <name type="common">Red band needle blight fungus</name>
    <name type="synonym">Mycosphaerella pini</name>
    <dbReference type="NCBI Taxonomy" id="675120"/>
    <lineage>
        <taxon>Eukaryota</taxon>
        <taxon>Fungi</taxon>
        <taxon>Dikarya</taxon>
        <taxon>Ascomycota</taxon>
        <taxon>Pezizomycotina</taxon>
        <taxon>Dothideomycetes</taxon>
        <taxon>Dothideomycetidae</taxon>
        <taxon>Mycosphaerellales</taxon>
        <taxon>Mycosphaerellaceae</taxon>
        <taxon>Dothistroma</taxon>
    </lineage>
</organism>
<evidence type="ECO:0008006" key="3">
    <source>
        <dbReference type="Google" id="ProtNLM"/>
    </source>
</evidence>
<proteinExistence type="predicted"/>
<dbReference type="EMBL" id="KB446539">
    <property type="protein sequence ID" value="EME44711.1"/>
    <property type="molecule type" value="Genomic_DNA"/>
</dbReference>
<accession>N1PMP9</accession>
<dbReference type="AlphaFoldDB" id="N1PMP9"/>
<reference evidence="2" key="1">
    <citation type="journal article" date="2012" name="PLoS Genet.">
        <title>The genomes of the fungal plant pathogens Cladosporium fulvum and Dothistroma septosporum reveal adaptation to different hosts and lifestyles but also signatures of common ancestry.</title>
        <authorList>
            <person name="de Wit P.J.G.M."/>
            <person name="van der Burgt A."/>
            <person name="Oekmen B."/>
            <person name="Stergiopoulos I."/>
            <person name="Abd-Elsalam K.A."/>
            <person name="Aerts A.L."/>
            <person name="Bahkali A.H."/>
            <person name="Beenen H.G."/>
            <person name="Chettri P."/>
            <person name="Cox M.P."/>
            <person name="Datema E."/>
            <person name="de Vries R.P."/>
            <person name="Dhillon B."/>
            <person name="Ganley A.R."/>
            <person name="Griffiths S.A."/>
            <person name="Guo Y."/>
            <person name="Hamelin R.C."/>
            <person name="Henrissat B."/>
            <person name="Kabir M.S."/>
            <person name="Jashni M.K."/>
            <person name="Kema G."/>
            <person name="Klaubauf S."/>
            <person name="Lapidus A."/>
            <person name="Levasseur A."/>
            <person name="Lindquist E."/>
            <person name="Mehrabi R."/>
            <person name="Ohm R.A."/>
            <person name="Owen T.J."/>
            <person name="Salamov A."/>
            <person name="Schwelm A."/>
            <person name="Schijlen E."/>
            <person name="Sun H."/>
            <person name="van den Burg H.A."/>
            <person name="van Ham R.C.H.J."/>
            <person name="Zhang S."/>
            <person name="Goodwin S.B."/>
            <person name="Grigoriev I.V."/>
            <person name="Collemare J."/>
            <person name="Bradshaw R.E."/>
        </authorList>
    </citation>
    <scope>NUCLEOTIDE SEQUENCE [LARGE SCALE GENOMIC DNA]</scope>
    <source>
        <strain evidence="2">NZE10 / CBS 128990</strain>
    </source>
</reference>
<gene>
    <name evidence="1" type="ORF">DOTSEDRAFT_24701</name>
</gene>
<evidence type="ECO:0000313" key="2">
    <source>
        <dbReference type="Proteomes" id="UP000016933"/>
    </source>
</evidence>
<dbReference type="Proteomes" id="UP000016933">
    <property type="component" value="Unassembled WGS sequence"/>
</dbReference>
<reference evidence="1 2" key="2">
    <citation type="journal article" date="2012" name="PLoS Pathog.">
        <title>Diverse lifestyles and strategies of plant pathogenesis encoded in the genomes of eighteen Dothideomycetes fungi.</title>
        <authorList>
            <person name="Ohm R.A."/>
            <person name="Feau N."/>
            <person name="Henrissat B."/>
            <person name="Schoch C.L."/>
            <person name="Horwitz B.A."/>
            <person name="Barry K.W."/>
            <person name="Condon B.J."/>
            <person name="Copeland A.C."/>
            <person name="Dhillon B."/>
            <person name="Glaser F."/>
            <person name="Hesse C.N."/>
            <person name="Kosti I."/>
            <person name="LaButti K."/>
            <person name="Lindquist E.A."/>
            <person name="Lucas S."/>
            <person name="Salamov A.A."/>
            <person name="Bradshaw R.E."/>
            <person name="Ciuffetti L."/>
            <person name="Hamelin R.C."/>
            <person name="Kema G.H.J."/>
            <person name="Lawrence C."/>
            <person name="Scott J.A."/>
            <person name="Spatafora J.W."/>
            <person name="Turgeon B.G."/>
            <person name="de Wit P.J.G.M."/>
            <person name="Zhong S."/>
            <person name="Goodwin S.B."/>
            <person name="Grigoriev I.V."/>
        </authorList>
    </citation>
    <scope>NUCLEOTIDE SEQUENCE [LARGE SCALE GENOMIC DNA]</scope>
    <source>
        <strain evidence="2">NZE10 / CBS 128990</strain>
    </source>
</reference>
<dbReference type="HOGENOM" id="CLU_2469054_0_0_1"/>
<sequence>MAETYTEEQAGDIHAAEEDPADFVDALADEVEDMTVTVHSQKKPFRSLNLPGELRNYIYEPLRFPDFPAELRKRVYKERTWPTWCIDS</sequence>
<evidence type="ECO:0000313" key="1">
    <source>
        <dbReference type="EMBL" id="EME44711.1"/>
    </source>
</evidence>
<keyword evidence="2" id="KW-1185">Reference proteome</keyword>
<name>N1PMP9_DOTSN</name>